<evidence type="ECO:0000313" key="3">
    <source>
        <dbReference type="Proteomes" id="UP000186246"/>
    </source>
</evidence>
<evidence type="ECO:0000313" key="2">
    <source>
        <dbReference type="EMBL" id="SIS88823.1"/>
    </source>
</evidence>
<dbReference type="EMBL" id="MUGO01000013">
    <property type="protein sequence ID" value="PQA93361.1"/>
    <property type="molecule type" value="Genomic_DNA"/>
</dbReference>
<dbReference type="AlphaFoldDB" id="A0A1N7MRS0"/>
<proteinExistence type="predicted"/>
<sequence length="61" mass="7020">MVDMSLNLIIITDKFLAPMNEKMITQVIDYQLNIILGSNAVLKIYDINEDIKDTLMKFINS</sequence>
<name>A0A1N7MRS0_9FLAO</name>
<evidence type="ECO:0000313" key="4">
    <source>
        <dbReference type="Proteomes" id="UP000238314"/>
    </source>
</evidence>
<dbReference type="Proteomes" id="UP000238314">
    <property type="component" value="Unassembled WGS sequence"/>
</dbReference>
<reference evidence="3" key="3">
    <citation type="submission" date="2017-01" db="EMBL/GenBank/DDBJ databases">
        <authorList>
            <person name="Varghese N."/>
            <person name="Submissions S."/>
        </authorList>
    </citation>
    <scope>NUCLEOTIDE SEQUENCE [LARGE SCALE GENOMIC DNA]</scope>
    <source>
        <strain evidence="3">DSM 21068</strain>
    </source>
</reference>
<reference evidence="2" key="2">
    <citation type="submission" date="2017-01" db="EMBL/GenBank/DDBJ databases">
        <authorList>
            <person name="Mah S.A."/>
            <person name="Swanson W.J."/>
            <person name="Moy G.W."/>
            <person name="Vacquier V.D."/>
        </authorList>
    </citation>
    <scope>NUCLEOTIDE SEQUENCE [LARGE SCALE GENOMIC DNA]</scope>
    <source>
        <strain evidence="2">DSM 21068</strain>
    </source>
</reference>
<organism evidence="2 3">
    <name type="scientific">Chryseobacterium piscicola</name>
    <dbReference type="NCBI Taxonomy" id="551459"/>
    <lineage>
        <taxon>Bacteria</taxon>
        <taxon>Pseudomonadati</taxon>
        <taxon>Bacteroidota</taxon>
        <taxon>Flavobacteriia</taxon>
        <taxon>Flavobacteriales</taxon>
        <taxon>Weeksellaceae</taxon>
        <taxon>Chryseobacterium group</taxon>
        <taxon>Chryseobacterium</taxon>
    </lineage>
</organism>
<reference evidence="1 4" key="1">
    <citation type="submission" date="2016-11" db="EMBL/GenBank/DDBJ databases">
        <title>Whole genomes of Flavobacteriaceae.</title>
        <authorList>
            <person name="Stine C."/>
            <person name="Li C."/>
            <person name="Tadesse D."/>
        </authorList>
    </citation>
    <scope>NUCLEOTIDE SEQUENCE [LARGE SCALE GENOMIC DNA]</scope>
    <source>
        <strain evidence="1 4">DSM 21068</strain>
    </source>
</reference>
<dbReference type="EMBL" id="FTOJ01000005">
    <property type="protein sequence ID" value="SIS88823.1"/>
    <property type="molecule type" value="Genomic_DNA"/>
</dbReference>
<accession>A0A1N7MRS0</accession>
<gene>
    <name evidence="1" type="ORF">B0A70_09370</name>
    <name evidence="2" type="ORF">SAMN05421796_105174</name>
</gene>
<evidence type="ECO:0000313" key="1">
    <source>
        <dbReference type="EMBL" id="PQA93361.1"/>
    </source>
</evidence>
<keyword evidence="4" id="KW-1185">Reference proteome</keyword>
<dbReference type="Proteomes" id="UP000186246">
    <property type="component" value="Unassembled WGS sequence"/>
</dbReference>
<protein>
    <submittedName>
        <fullName evidence="2">Uncharacterized protein</fullName>
    </submittedName>
</protein>